<dbReference type="eggNOG" id="ENOG5032KYD">
    <property type="taxonomic scope" value="Bacteria"/>
</dbReference>
<dbReference type="Proteomes" id="UP000029554">
    <property type="component" value="Unassembled WGS sequence"/>
</dbReference>
<protein>
    <recommendedName>
        <fullName evidence="1">HTH cro/C1-type domain-containing protein</fullName>
    </recommendedName>
</protein>
<dbReference type="InterPro" id="IPR001387">
    <property type="entry name" value="Cro/C1-type_HTH"/>
</dbReference>
<dbReference type="PROSITE" id="PS50943">
    <property type="entry name" value="HTH_CROC1"/>
    <property type="match status" value="1"/>
</dbReference>
<reference evidence="2 3" key="1">
    <citation type="submission" date="2014-09" db="EMBL/GenBank/DDBJ databases">
        <title>Whole Genome Shotgun of Flavobacterium aquatile LMG 4008.</title>
        <authorList>
            <person name="Gale A.N."/>
            <person name="Pipes S.E."/>
            <person name="Newman J.D."/>
        </authorList>
    </citation>
    <scope>NUCLEOTIDE SEQUENCE [LARGE SCALE GENOMIC DNA]</scope>
    <source>
        <strain evidence="2 3">LMG 4008</strain>
    </source>
</reference>
<dbReference type="Pfam" id="PF13443">
    <property type="entry name" value="HTH_26"/>
    <property type="match status" value="1"/>
</dbReference>
<dbReference type="AlphaFoldDB" id="A0A095SXE0"/>
<evidence type="ECO:0000313" key="2">
    <source>
        <dbReference type="EMBL" id="KGD69376.1"/>
    </source>
</evidence>
<feature type="domain" description="HTH cro/C1-type" evidence="1">
    <location>
        <begin position="24"/>
        <end position="62"/>
    </location>
</feature>
<sequence>MFVLQVKEMFLQKGILRPYFQLLKMGIPRTRAQKILNGTQKTIDLADLYKFCTYLNCTPKELLAIELPKDSTSLDNTPLKEWVKQTDINLIKELIEMTPNELQRMKEFVKELRKEDNI</sequence>
<dbReference type="RefSeq" id="WP_035123508.1">
    <property type="nucleotide sequence ID" value="NZ_JRHH01000001.1"/>
</dbReference>
<dbReference type="InterPro" id="IPR010982">
    <property type="entry name" value="Lambda_DNA-bd_dom_sf"/>
</dbReference>
<proteinExistence type="predicted"/>
<dbReference type="Gene3D" id="1.10.260.40">
    <property type="entry name" value="lambda repressor-like DNA-binding domains"/>
    <property type="match status" value="1"/>
</dbReference>
<keyword evidence="3" id="KW-1185">Reference proteome</keyword>
<dbReference type="EMBL" id="JRHH01000001">
    <property type="protein sequence ID" value="KGD69376.1"/>
    <property type="molecule type" value="Genomic_DNA"/>
</dbReference>
<evidence type="ECO:0000313" key="3">
    <source>
        <dbReference type="Proteomes" id="UP000029554"/>
    </source>
</evidence>
<accession>A0A095SXE0</accession>
<organism evidence="2 3">
    <name type="scientific">Flavobacterium aquatile LMG 4008 = ATCC 11947</name>
    <dbReference type="NCBI Taxonomy" id="1453498"/>
    <lineage>
        <taxon>Bacteria</taxon>
        <taxon>Pseudomonadati</taxon>
        <taxon>Bacteroidota</taxon>
        <taxon>Flavobacteriia</taxon>
        <taxon>Flavobacteriales</taxon>
        <taxon>Flavobacteriaceae</taxon>
        <taxon>Flavobacterium</taxon>
    </lineage>
</organism>
<comment type="caution">
    <text evidence="2">The sequence shown here is derived from an EMBL/GenBank/DDBJ whole genome shotgun (WGS) entry which is preliminary data.</text>
</comment>
<evidence type="ECO:0000259" key="1">
    <source>
        <dbReference type="PROSITE" id="PS50943"/>
    </source>
</evidence>
<dbReference type="OrthoDB" id="9805309at2"/>
<name>A0A095SXE0_9FLAO</name>
<dbReference type="GO" id="GO:0003677">
    <property type="term" value="F:DNA binding"/>
    <property type="evidence" value="ECO:0007669"/>
    <property type="project" value="InterPro"/>
</dbReference>
<gene>
    <name evidence="2" type="ORF">LG45_00970</name>
</gene>